<sequence>MSTLGESPAVLAKRKHVKNNVWCPKTNVEDDPWCDPDNPKMISYKDTVKATSVIKEYIAKTPLNRSKCCVQFNMELYYKFETVHRTGSFLERAALYSLSMLDDEQRAAGVITASLGNWGLALAYHGQRLNVPVTVVIPYTDKCKVILRCQNYGANIIQHGNDLSEAIRKAFIIKSEIQNLTYINGYDHPHVIAASGSIALEILEQLPQTDVVLVPVGGGGLIAGIATVAKKLKPEIKIYGIEPKKCCSFFKAMENDNPFQTVVGATVAEMLAVPKAGCNAFYTARSLIDKMVLVEDNWISRAILHLTEEEKMVTEGAGATALSAFFATPIILPELKGKTVVCVVSGGNTDYFTLCRNIERAKAIEGRLIKMRFTLSGDQLTEQRVKILRIIAKTSCNILQCQCEEALLEESFRKIYFTLICETASHEHACVVKRIMDSMFLDYKFSEDPYNPIQSCVCFPNPMLY</sequence>
<dbReference type="Gene3D" id="3.40.50.1100">
    <property type="match status" value="2"/>
</dbReference>
<evidence type="ECO:0000259" key="7">
    <source>
        <dbReference type="Pfam" id="PF00291"/>
    </source>
</evidence>
<evidence type="ECO:0000313" key="8">
    <source>
        <dbReference type="Proteomes" id="UP000504629"/>
    </source>
</evidence>
<feature type="domain" description="Tryptophan synthase beta chain-like PALP" evidence="7">
    <location>
        <begin position="55"/>
        <end position="346"/>
    </location>
</feature>
<dbReference type="GO" id="GO:0006567">
    <property type="term" value="P:L-threonine catabolic process"/>
    <property type="evidence" value="ECO:0007669"/>
    <property type="project" value="TreeGrafter"/>
</dbReference>
<comment type="cofactor">
    <cofactor evidence="1">
        <name>pyridoxal 5'-phosphate</name>
        <dbReference type="ChEBI" id="CHEBI:597326"/>
    </cofactor>
</comment>
<dbReference type="InterPro" id="IPR050147">
    <property type="entry name" value="Ser/Thr_Dehydratase"/>
</dbReference>
<dbReference type="Pfam" id="PF00291">
    <property type="entry name" value="PALP"/>
    <property type="match status" value="1"/>
</dbReference>
<dbReference type="GO" id="GO:0003941">
    <property type="term" value="F:L-serine ammonia-lyase activity"/>
    <property type="evidence" value="ECO:0007669"/>
    <property type="project" value="TreeGrafter"/>
</dbReference>
<reference evidence="9" key="1">
    <citation type="submission" date="2025-08" db="UniProtKB">
        <authorList>
            <consortium name="RefSeq"/>
        </authorList>
    </citation>
    <scope>IDENTIFICATION</scope>
    <source>
        <tissue evidence="9">Silk gland</tissue>
    </source>
</reference>
<keyword evidence="3" id="KW-0663">Pyridoxal phosphate</keyword>
<evidence type="ECO:0000256" key="1">
    <source>
        <dbReference type="ARBA" id="ARBA00001933"/>
    </source>
</evidence>
<dbReference type="GO" id="GO:0006565">
    <property type="term" value="P:L-serine catabolic process"/>
    <property type="evidence" value="ECO:0007669"/>
    <property type="project" value="TreeGrafter"/>
</dbReference>
<dbReference type="AlphaFoldDB" id="A0A6J2K0D0"/>
<keyword evidence="8" id="KW-1185">Reference proteome</keyword>
<dbReference type="KEGG" id="bman:114245731"/>
<proteinExistence type="inferred from homology"/>
<dbReference type="PANTHER" id="PTHR48078:SF19">
    <property type="entry name" value="ACT DOMAIN-CONTAINING PROTEIN"/>
    <property type="match status" value="1"/>
</dbReference>
<dbReference type="Proteomes" id="UP000504629">
    <property type="component" value="Unplaced"/>
</dbReference>
<dbReference type="GO" id="GO:0009097">
    <property type="term" value="P:isoleucine biosynthetic process"/>
    <property type="evidence" value="ECO:0007669"/>
    <property type="project" value="TreeGrafter"/>
</dbReference>
<dbReference type="InterPro" id="IPR001926">
    <property type="entry name" value="TrpB-like_PALP"/>
</dbReference>
<dbReference type="GeneID" id="114245731"/>
<evidence type="ECO:0000256" key="2">
    <source>
        <dbReference type="ARBA" id="ARBA00010869"/>
    </source>
</evidence>
<evidence type="ECO:0000256" key="6">
    <source>
        <dbReference type="ARBA" id="ARBA00042605"/>
    </source>
</evidence>
<accession>A0A6J2K0D0</accession>
<evidence type="ECO:0000256" key="4">
    <source>
        <dbReference type="ARBA" id="ARBA00023239"/>
    </source>
</evidence>
<evidence type="ECO:0000256" key="3">
    <source>
        <dbReference type="ARBA" id="ARBA00022898"/>
    </source>
</evidence>
<evidence type="ECO:0000256" key="5">
    <source>
        <dbReference type="ARBA" id="ARBA00041766"/>
    </source>
</evidence>
<dbReference type="GO" id="GO:0004794">
    <property type="term" value="F:threonine deaminase activity"/>
    <property type="evidence" value="ECO:0007669"/>
    <property type="project" value="TreeGrafter"/>
</dbReference>
<dbReference type="SUPFAM" id="SSF53686">
    <property type="entry name" value="Tryptophan synthase beta subunit-like PLP-dependent enzymes"/>
    <property type="match status" value="1"/>
</dbReference>
<dbReference type="FunFam" id="3.40.50.1100:FF:000007">
    <property type="entry name" value="L-threonine dehydratase catabolic TdcB"/>
    <property type="match status" value="1"/>
</dbReference>
<organism evidence="8 9">
    <name type="scientific">Bombyx mandarina</name>
    <name type="common">Wild silk moth</name>
    <name type="synonym">Wild silkworm</name>
    <dbReference type="NCBI Taxonomy" id="7092"/>
    <lineage>
        <taxon>Eukaryota</taxon>
        <taxon>Metazoa</taxon>
        <taxon>Ecdysozoa</taxon>
        <taxon>Arthropoda</taxon>
        <taxon>Hexapoda</taxon>
        <taxon>Insecta</taxon>
        <taxon>Pterygota</taxon>
        <taxon>Neoptera</taxon>
        <taxon>Endopterygota</taxon>
        <taxon>Lepidoptera</taxon>
        <taxon>Glossata</taxon>
        <taxon>Ditrysia</taxon>
        <taxon>Bombycoidea</taxon>
        <taxon>Bombycidae</taxon>
        <taxon>Bombycinae</taxon>
        <taxon>Bombyx</taxon>
    </lineage>
</organism>
<name>A0A6J2K0D0_BOMMA</name>
<keyword evidence="4" id="KW-0456">Lyase</keyword>
<dbReference type="PANTHER" id="PTHR48078">
    <property type="entry name" value="THREONINE DEHYDRATASE, MITOCHONDRIAL-RELATED"/>
    <property type="match status" value="1"/>
</dbReference>
<comment type="similarity">
    <text evidence="2">Belongs to the serine/threonine dehydratase family.</text>
</comment>
<dbReference type="RefSeq" id="XP_028033794.1">
    <property type="nucleotide sequence ID" value="XM_028177993.1"/>
</dbReference>
<protein>
    <recommendedName>
        <fullName evidence="5">L-serine deaminase</fullName>
    </recommendedName>
    <alternativeName>
        <fullName evidence="6">L-threonine dehydratase</fullName>
    </alternativeName>
</protein>
<evidence type="ECO:0000313" key="9">
    <source>
        <dbReference type="RefSeq" id="XP_028033794.1"/>
    </source>
</evidence>
<dbReference type="InterPro" id="IPR036052">
    <property type="entry name" value="TrpB-like_PALP_sf"/>
</dbReference>
<gene>
    <name evidence="9" type="primary">LOC114245731</name>
</gene>
<dbReference type="OrthoDB" id="4418812at2759"/>